<dbReference type="RefSeq" id="WP_204444526.1">
    <property type="nucleotide sequence ID" value="NZ_JACJKY010000003.1"/>
</dbReference>
<dbReference type="AlphaFoldDB" id="A0A938X7J0"/>
<comment type="caution">
    <text evidence="3">The sequence shown here is derived from an EMBL/GenBank/DDBJ whole genome shotgun (WGS) entry which is preliminary data.</text>
</comment>
<feature type="region of interest" description="Disordered" evidence="1">
    <location>
        <begin position="33"/>
        <end position="78"/>
    </location>
</feature>
<dbReference type="EMBL" id="JACJKY010000003">
    <property type="protein sequence ID" value="MBM6920074.1"/>
    <property type="molecule type" value="Genomic_DNA"/>
</dbReference>
<name>A0A938X7J0_9FIRM</name>
<protein>
    <recommendedName>
        <fullName evidence="5">Lipoprotein</fullName>
    </recommendedName>
</protein>
<evidence type="ECO:0000256" key="2">
    <source>
        <dbReference type="SAM" id="SignalP"/>
    </source>
</evidence>
<reference evidence="3" key="1">
    <citation type="submission" date="2020-08" db="EMBL/GenBank/DDBJ databases">
        <authorList>
            <person name="Cejkova D."/>
            <person name="Kubasova T."/>
            <person name="Jahodarova E."/>
            <person name="Rychlik I."/>
        </authorList>
    </citation>
    <scope>NUCLEOTIDE SEQUENCE</scope>
    <source>
        <strain evidence="3">An559</strain>
    </source>
</reference>
<keyword evidence="2" id="KW-0732">Signal</keyword>
<feature type="chain" id="PRO_5039721517" description="Lipoprotein" evidence="2">
    <location>
        <begin position="22"/>
        <end position="225"/>
    </location>
</feature>
<dbReference type="Proteomes" id="UP000774750">
    <property type="component" value="Unassembled WGS sequence"/>
</dbReference>
<sequence>MKRICLSGIIALLAVAVLCTGCKQYTETEESTLIPDLIDKQETSVPAPDPPKRSEPEEETGEQSEKLPPQAAHQNRKEAIDAVGKEYEDRIDSTVLAEMIAHEQGSPSVDFALFETDQQAYVTKVRALFEDRLPFRSEGSLVGPKAPSYEKACDYIRAEFADCIGKKIDSQTFEEYLTLMKADIAQQNPVPYEQNPQKAFDNCRRMLWDLCECTTEDTPYFKTHP</sequence>
<proteinExistence type="predicted"/>
<evidence type="ECO:0000313" key="4">
    <source>
        <dbReference type="Proteomes" id="UP000774750"/>
    </source>
</evidence>
<accession>A0A938X7J0</accession>
<evidence type="ECO:0000256" key="1">
    <source>
        <dbReference type="SAM" id="MobiDB-lite"/>
    </source>
</evidence>
<keyword evidence="4" id="KW-1185">Reference proteome</keyword>
<evidence type="ECO:0008006" key="5">
    <source>
        <dbReference type="Google" id="ProtNLM"/>
    </source>
</evidence>
<evidence type="ECO:0000313" key="3">
    <source>
        <dbReference type="EMBL" id="MBM6920074.1"/>
    </source>
</evidence>
<organism evidence="3 4">
    <name type="scientific">Merdimmobilis hominis</name>
    <dbReference type="NCBI Taxonomy" id="2897707"/>
    <lineage>
        <taxon>Bacteria</taxon>
        <taxon>Bacillati</taxon>
        <taxon>Bacillota</taxon>
        <taxon>Clostridia</taxon>
        <taxon>Eubacteriales</taxon>
        <taxon>Oscillospiraceae</taxon>
        <taxon>Merdimmobilis</taxon>
    </lineage>
</organism>
<gene>
    <name evidence="3" type="ORF">H6A12_02710</name>
</gene>
<reference evidence="3" key="2">
    <citation type="journal article" date="2021" name="Sci. Rep.">
        <title>The distribution of antibiotic resistance genes in chicken gut microbiota commensals.</title>
        <authorList>
            <person name="Juricova H."/>
            <person name="Matiasovicova J."/>
            <person name="Kubasova T."/>
            <person name="Cejkova D."/>
            <person name="Rychlik I."/>
        </authorList>
    </citation>
    <scope>NUCLEOTIDE SEQUENCE</scope>
    <source>
        <strain evidence="3">An559</strain>
    </source>
</reference>
<feature type="signal peptide" evidence="2">
    <location>
        <begin position="1"/>
        <end position="21"/>
    </location>
</feature>